<dbReference type="PANTHER" id="PTHR47129">
    <property type="entry name" value="QUINONE OXIDOREDUCTASE 2"/>
    <property type="match status" value="1"/>
</dbReference>
<dbReference type="RefSeq" id="WP_159804724.1">
    <property type="nucleotide sequence ID" value="NZ_BLJE01000001.1"/>
</dbReference>
<organism evidence="2 3">
    <name type="scientific">Litoreibacter roseus</name>
    <dbReference type="NCBI Taxonomy" id="2601869"/>
    <lineage>
        <taxon>Bacteria</taxon>
        <taxon>Pseudomonadati</taxon>
        <taxon>Pseudomonadota</taxon>
        <taxon>Alphaproteobacteria</taxon>
        <taxon>Rhodobacterales</taxon>
        <taxon>Roseobacteraceae</taxon>
        <taxon>Litoreibacter</taxon>
    </lineage>
</organism>
<dbReference type="SUPFAM" id="SSF51735">
    <property type="entry name" value="NAD(P)-binding Rossmann-fold domains"/>
    <property type="match status" value="1"/>
</dbReference>
<dbReference type="InterPro" id="IPR052718">
    <property type="entry name" value="NmrA-type_oxidoreductase"/>
</dbReference>
<sequence>MNSSKSTPKVMITGATGQLGGLAISALLKRMAPIQIAALVRQKKEADARVSKLDQLGIETREADYEDPASLRQAMSGIERLLFVSSNSFEPRRTKHQKVIDVAQASGVKFIAYTSILIAQETPLVLATDHRETEDMLTASSIDHVVLRSGWYLENHLNGAQQAVKDGFIAGAAADGRFSSAGCADYAAAAAVVVHPDFVSTRQFLELAGDVPYSLYDFAAALSEQFDTDIRYRFVCCRWGAGGRERHTAGSYWPSDTFPGRCTISQLLTLRAL</sequence>
<dbReference type="Gene3D" id="3.40.50.720">
    <property type="entry name" value="NAD(P)-binding Rossmann-like Domain"/>
    <property type="match status" value="1"/>
</dbReference>
<feature type="domain" description="NAD(P)-binding" evidence="1">
    <location>
        <begin position="14"/>
        <end position="189"/>
    </location>
</feature>
<evidence type="ECO:0000313" key="2">
    <source>
        <dbReference type="EMBL" id="GFE63831.1"/>
    </source>
</evidence>
<gene>
    <name evidence="2" type="ORF">KIN_09050</name>
</gene>
<accession>A0A6N6JC00</accession>
<comment type="caution">
    <text evidence="2">The sequence shown here is derived from an EMBL/GenBank/DDBJ whole genome shotgun (WGS) entry which is preliminary data.</text>
</comment>
<proteinExistence type="predicted"/>
<dbReference type="OrthoDB" id="7771794at2"/>
<evidence type="ECO:0000313" key="3">
    <source>
        <dbReference type="Proteomes" id="UP000436822"/>
    </source>
</evidence>
<dbReference type="AlphaFoldDB" id="A0A6N6JC00"/>
<evidence type="ECO:0000259" key="1">
    <source>
        <dbReference type="Pfam" id="PF13460"/>
    </source>
</evidence>
<dbReference type="InterPro" id="IPR016040">
    <property type="entry name" value="NAD(P)-bd_dom"/>
</dbReference>
<dbReference type="PANTHER" id="PTHR47129:SF1">
    <property type="entry name" value="NMRA-LIKE DOMAIN-CONTAINING PROTEIN"/>
    <property type="match status" value="1"/>
</dbReference>
<dbReference type="Proteomes" id="UP000436822">
    <property type="component" value="Unassembled WGS sequence"/>
</dbReference>
<dbReference type="InterPro" id="IPR036291">
    <property type="entry name" value="NAD(P)-bd_dom_sf"/>
</dbReference>
<dbReference type="EMBL" id="BLJE01000001">
    <property type="protein sequence ID" value="GFE63831.1"/>
    <property type="molecule type" value="Genomic_DNA"/>
</dbReference>
<reference evidence="2 3" key="1">
    <citation type="submission" date="2019-12" db="EMBL/GenBank/DDBJ databases">
        <title>Litoreibacter badius sp. nov., a novel bacteriochlorophyll a-containing bacterium in the genus Litoreibacter.</title>
        <authorList>
            <person name="Kanamuro M."/>
            <person name="Takabe Y."/>
            <person name="Mori K."/>
            <person name="Takaichi S."/>
            <person name="Hanada S."/>
        </authorList>
    </citation>
    <scope>NUCLEOTIDE SEQUENCE [LARGE SCALE GENOMIC DNA]</scope>
    <source>
        <strain evidence="2 3">K6</strain>
    </source>
</reference>
<name>A0A6N6JC00_9RHOB</name>
<dbReference type="Pfam" id="PF13460">
    <property type="entry name" value="NAD_binding_10"/>
    <property type="match status" value="1"/>
</dbReference>
<dbReference type="Gene3D" id="3.90.25.10">
    <property type="entry name" value="UDP-galactose 4-epimerase, domain 1"/>
    <property type="match status" value="1"/>
</dbReference>
<keyword evidence="3" id="KW-1185">Reference proteome</keyword>
<protein>
    <submittedName>
        <fullName evidence="2">NAD(P)-dependent oxidoreductase</fullName>
    </submittedName>
</protein>